<evidence type="ECO:0000313" key="5">
    <source>
        <dbReference type="Proteomes" id="UP001160390"/>
    </source>
</evidence>
<keyword evidence="1" id="KW-0802">TPR repeat</keyword>
<dbReference type="GO" id="GO:0005524">
    <property type="term" value="F:ATP binding"/>
    <property type="evidence" value="ECO:0007669"/>
    <property type="project" value="InterPro"/>
</dbReference>
<accession>A0AA35LP63</accession>
<feature type="repeat" description="TPR" evidence="1">
    <location>
        <begin position="720"/>
        <end position="753"/>
    </location>
</feature>
<dbReference type="Gene3D" id="1.25.40.10">
    <property type="entry name" value="Tetratricopeptide repeat domain"/>
    <property type="match status" value="2"/>
</dbReference>
<proteinExistence type="predicted"/>
<evidence type="ECO:0000313" key="4">
    <source>
        <dbReference type="EMBL" id="CAI6015815.1"/>
    </source>
</evidence>
<dbReference type="PROSITE" id="PS00108">
    <property type="entry name" value="PROTEIN_KINASE_ST"/>
    <property type="match status" value="1"/>
</dbReference>
<feature type="compositionally biased region" description="Basic and acidic residues" evidence="2">
    <location>
        <begin position="770"/>
        <end position="797"/>
    </location>
</feature>
<dbReference type="InterPro" id="IPR011009">
    <property type="entry name" value="Kinase-like_dom_sf"/>
</dbReference>
<organism evidence="4 5">
    <name type="scientific">Clonostachys chloroleuca</name>
    <dbReference type="NCBI Taxonomy" id="1926264"/>
    <lineage>
        <taxon>Eukaryota</taxon>
        <taxon>Fungi</taxon>
        <taxon>Dikarya</taxon>
        <taxon>Ascomycota</taxon>
        <taxon>Pezizomycotina</taxon>
        <taxon>Sordariomycetes</taxon>
        <taxon>Hypocreomycetidae</taxon>
        <taxon>Hypocreales</taxon>
        <taxon>Bionectriaceae</taxon>
        <taxon>Clonostachys</taxon>
    </lineage>
</organism>
<gene>
    <name evidence="4" type="ORF">CCHLO57077_00018409</name>
</gene>
<dbReference type="AlphaFoldDB" id="A0AA35LP63"/>
<dbReference type="Pfam" id="PF13181">
    <property type="entry name" value="TPR_8"/>
    <property type="match status" value="1"/>
</dbReference>
<dbReference type="GO" id="GO:0004672">
    <property type="term" value="F:protein kinase activity"/>
    <property type="evidence" value="ECO:0007669"/>
    <property type="project" value="InterPro"/>
</dbReference>
<dbReference type="PANTHER" id="PTHR44200">
    <property type="entry name" value="DNAJ HOMOLOG SUBFAMILY C MEMBER 7"/>
    <property type="match status" value="1"/>
</dbReference>
<keyword evidence="5" id="KW-1185">Reference proteome</keyword>
<protein>
    <recommendedName>
        <fullName evidence="3">Protein kinase domain-containing protein</fullName>
    </recommendedName>
</protein>
<comment type="caution">
    <text evidence="4">The sequence shown here is derived from an EMBL/GenBank/DDBJ whole genome shotgun (WGS) entry which is preliminary data.</text>
</comment>
<feature type="compositionally biased region" description="Polar residues" evidence="2">
    <location>
        <begin position="626"/>
        <end position="644"/>
    </location>
</feature>
<dbReference type="Proteomes" id="UP001160390">
    <property type="component" value="Unassembled WGS sequence"/>
</dbReference>
<dbReference type="InterPro" id="IPR011990">
    <property type="entry name" value="TPR-like_helical_dom_sf"/>
</dbReference>
<feature type="region of interest" description="Disordered" evidence="2">
    <location>
        <begin position="770"/>
        <end position="802"/>
    </location>
</feature>
<dbReference type="SUPFAM" id="SSF56112">
    <property type="entry name" value="Protein kinase-like (PK-like)"/>
    <property type="match status" value="1"/>
</dbReference>
<feature type="region of interest" description="Disordered" evidence="2">
    <location>
        <begin position="617"/>
        <end position="669"/>
    </location>
</feature>
<reference evidence="4" key="1">
    <citation type="submission" date="2023-01" db="EMBL/GenBank/DDBJ databases">
        <authorList>
            <person name="Piombo E."/>
        </authorList>
    </citation>
    <scope>NUCLEOTIDE SEQUENCE</scope>
</reference>
<evidence type="ECO:0000256" key="1">
    <source>
        <dbReference type="PROSITE-ProRule" id="PRU00339"/>
    </source>
</evidence>
<dbReference type="SMART" id="SM00028">
    <property type="entry name" value="TPR"/>
    <property type="match status" value="4"/>
</dbReference>
<feature type="domain" description="Protein kinase" evidence="3">
    <location>
        <begin position="48"/>
        <end position="323"/>
    </location>
</feature>
<dbReference type="InterPro" id="IPR008271">
    <property type="entry name" value="Ser/Thr_kinase_AS"/>
</dbReference>
<sequence>METPTVPLDILPELVRDSELKVQFVQEGGSSFVIHTHTARRRSAEEKWLVKRHLRSGGQGSVDLQTRVVEEFGEPSIRAVKRIEIPDLHKAARSKMYQRELETIAKFSQAKFSKLFVTSYGWYLSPGYINIAMEYCELGDLNKYLRNSLLCPENRLPELDTREIVYQVLEALSTMHEEKFCHRDLKLANILIKRTGPRWWVKVADFGLSKRGGNDSTTNFSAGSRGYMSPEISGFKDLDSKVDPYAVDMWGLGQVVSRLLTGQVLFPTQLDLGRYYFGDIKFPDKLLRDVGATDDVTDFVKSLTRIEPAKRLTALGALDHPWMDMSLHPGTESRSENLTEGSETMVDTEDPSNVWPDGFGAQPKCEQTTRQKTQPPSDTRPDEPSAKLGNGQTVLEKAAEGHKDSGNQFFKEEKYDLAIEQYTKVSWSTLFIILIAESSVAIEMIPSSAVYLGNRAAAYMAHFRWEEALADCVRAMDLEIPTPKLRLRLGRIYTRLGKPKEALAQYEKIPDHVREKDVNRANHMAHSIKSAREALEVHKDYSAVLSFIDNAKVELGTLAPTPREWKLLRAEASIYIWQRDGDLACLVEAEEILRDLLGKDYNDSEAHHLDARIRVTKAMKPADADGNSTQPTTTNEGPDQTMNTEAEDTRESVPGDATQPTSDVNSDSHSVSSISEYYAKEIVRVKAIGNEAYKKGQFAKALEVYSDALVIWPCDRTNNARVALNRAQTYIKLGEVELAIKDCERALRLDPSYEKPHIIKELAEKLLGETAKEGTDEGKADQEKALDDRPRETKKEASQAQDDAAPIICPKCGESFERRWKYINHARQLDHFIDSDS</sequence>
<feature type="region of interest" description="Disordered" evidence="2">
    <location>
        <begin position="326"/>
        <end position="390"/>
    </location>
</feature>
<evidence type="ECO:0000256" key="2">
    <source>
        <dbReference type="SAM" id="MobiDB-lite"/>
    </source>
</evidence>
<dbReference type="PANTHER" id="PTHR44200:SF1">
    <property type="entry name" value="DNAJ HOMOLOG SUBFAMILY C MEMBER 7"/>
    <property type="match status" value="1"/>
</dbReference>
<dbReference type="SUPFAM" id="SSF48452">
    <property type="entry name" value="TPR-like"/>
    <property type="match status" value="1"/>
</dbReference>
<dbReference type="InterPro" id="IPR013087">
    <property type="entry name" value="Znf_C2H2_type"/>
</dbReference>
<dbReference type="SMART" id="SM00220">
    <property type="entry name" value="S_TKc"/>
    <property type="match status" value="1"/>
</dbReference>
<dbReference type="EMBL" id="CABFNP030000446">
    <property type="protein sequence ID" value="CAI6015815.1"/>
    <property type="molecule type" value="Genomic_DNA"/>
</dbReference>
<dbReference type="InterPro" id="IPR019734">
    <property type="entry name" value="TPR_rpt"/>
</dbReference>
<dbReference type="PROSITE" id="PS50005">
    <property type="entry name" value="TPR"/>
    <property type="match status" value="1"/>
</dbReference>
<dbReference type="Pfam" id="PF00069">
    <property type="entry name" value="Pkinase"/>
    <property type="match status" value="1"/>
</dbReference>
<evidence type="ECO:0000259" key="3">
    <source>
        <dbReference type="PROSITE" id="PS50011"/>
    </source>
</evidence>
<name>A0AA35LP63_9HYPO</name>
<dbReference type="Gene3D" id="1.10.510.10">
    <property type="entry name" value="Transferase(Phosphotransferase) domain 1"/>
    <property type="match status" value="1"/>
</dbReference>
<dbReference type="InterPro" id="IPR000719">
    <property type="entry name" value="Prot_kinase_dom"/>
</dbReference>
<feature type="compositionally biased region" description="Polar residues" evidence="2">
    <location>
        <begin position="365"/>
        <end position="377"/>
    </location>
</feature>
<dbReference type="Pfam" id="PF00515">
    <property type="entry name" value="TPR_1"/>
    <property type="match status" value="1"/>
</dbReference>
<dbReference type="InterPro" id="IPR052758">
    <property type="entry name" value="SRC_co-chaperone"/>
</dbReference>
<dbReference type="PROSITE" id="PS50011">
    <property type="entry name" value="PROTEIN_KINASE_DOM"/>
    <property type="match status" value="1"/>
</dbReference>
<dbReference type="PROSITE" id="PS00028">
    <property type="entry name" value="ZINC_FINGER_C2H2_1"/>
    <property type="match status" value="1"/>
</dbReference>